<comment type="caution">
    <text evidence="1">The sequence shown here is derived from an EMBL/GenBank/DDBJ whole genome shotgun (WGS) entry which is preliminary data.</text>
</comment>
<dbReference type="AlphaFoldDB" id="A0A5B0SBJ3"/>
<gene>
    <name evidence="1" type="ORF">PGTUg99_014602</name>
</gene>
<organism evidence="1 2">
    <name type="scientific">Puccinia graminis f. sp. tritici</name>
    <dbReference type="NCBI Taxonomy" id="56615"/>
    <lineage>
        <taxon>Eukaryota</taxon>
        <taxon>Fungi</taxon>
        <taxon>Dikarya</taxon>
        <taxon>Basidiomycota</taxon>
        <taxon>Pucciniomycotina</taxon>
        <taxon>Pucciniomycetes</taxon>
        <taxon>Pucciniales</taxon>
        <taxon>Pucciniaceae</taxon>
        <taxon>Puccinia</taxon>
    </lineage>
</organism>
<evidence type="ECO:0000313" key="2">
    <source>
        <dbReference type="Proteomes" id="UP000325313"/>
    </source>
</evidence>
<accession>A0A5B0SBJ3</accession>
<dbReference type="EMBL" id="VDEP01000040">
    <property type="protein sequence ID" value="KAA1135210.1"/>
    <property type="molecule type" value="Genomic_DNA"/>
</dbReference>
<evidence type="ECO:0000313" key="1">
    <source>
        <dbReference type="EMBL" id="KAA1135210.1"/>
    </source>
</evidence>
<dbReference type="Proteomes" id="UP000325313">
    <property type="component" value="Unassembled WGS sequence"/>
</dbReference>
<sequence>MFFKGSTEFCFSLIGCQQIRGGRTGRTESFGPDLSAPLVQLFNSRYLINIQYTLEENQLQNFKPSQALGVRRAKETAAAFNSWILKLIVPLSFTPPYLLRKLPNYSLLLAKPYTLKLHQFFQTNLSTFTLPRTASRDSSPHRTQIRQASLNPPLSSIFFGRFANQPAIQYANYQMCRCW</sequence>
<reference evidence="1 2" key="1">
    <citation type="submission" date="2019-05" db="EMBL/GenBank/DDBJ databases">
        <title>Emergence of the Ug99 lineage of the wheat stem rust pathogen through somatic hybridization.</title>
        <authorList>
            <person name="Li F."/>
            <person name="Upadhyaya N.M."/>
            <person name="Sperschneider J."/>
            <person name="Matny O."/>
            <person name="Nguyen-Phuc H."/>
            <person name="Mago R."/>
            <person name="Raley C."/>
            <person name="Miller M.E."/>
            <person name="Silverstein K.A.T."/>
            <person name="Henningsen E."/>
            <person name="Hirsch C.D."/>
            <person name="Visser B."/>
            <person name="Pretorius Z.A."/>
            <person name="Steffenson B.J."/>
            <person name="Schwessinger B."/>
            <person name="Dodds P.N."/>
            <person name="Figueroa M."/>
        </authorList>
    </citation>
    <scope>NUCLEOTIDE SEQUENCE [LARGE SCALE GENOMIC DNA]</scope>
    <source>
        <strain evidence="1 2">Ug99</strain>
    </source>
</reference>
<protein>
    <submittedName>
        <fullName evidence="1">Uncharacterized protein</fullName>
    </submittedName>
</protein>
<proteinExistence type="predicted"/>
<name>A0A5B0SBJ3_PUCGR</name>